<organism evidence="5 6">
    <name type="scientific">Ostreococcus lucimarinus (strain CCE9901)</name>
    <dbReference type="NCBI Taxonomy" id="436017"/>
    <lineage>
        <taxon>Eukaryota</taxon>
        <taxon>Viridiplantae</taxon>
        <taxon>Chlorophyta</taxon>
        <taxon>Mamiellophyceae</taxon>
        <taxon>Mamiellales</taxon>
        <taxon>Bathycoccaceae</taxon>
        <taxon>Ostreococcus</taxon>
    </lineage>
</organism>
<evidence type="ECO:0000256" key="1">
    <source>
        <dbReference type="ARBA" id="ARBA00022679"/>
    </source>
</evidence>
<reference evidence="5 6" key="1">
    <citation type="journal article" date="2007" name="Proc. Natl. Acad. Sci. U.S.A.">
        <title>The tiny eukaryote Ostreococcus provides genomic insights into the paradox of plankton speciation.</title>
        <authorList>
            <person name="Palenik B."/>
            <person name="Grimwood J."/>
            <person name="Aerts A."/>
            <person name="Rouze P."/>
            <person name="Salamov A."/>
            <person name="Putnam N."/>
            <person name="Dupont C."/>
            <person name="Jorgensen R."/>
            <person name="Derelle E."/>
            <person name="Rombauts S."/>
            <person name="Zhou K."/>
            <person name="Otillar R."/>
            <person name="Merchant S.S."/>
            <person name="Podell S."/>
            <person name="Gaasterland T."/>
            <person name="Napoli C."/>
            <person name="Gendler K."/>
            <person name="Manuell A."/>
            <person name="Tai V."/>
            <person name="Vallon O."/>
            <person name="Piganeau G."/>
            <person name="Jancek S."/>
            <person name="Heijde M."/>
            <person name="Jabbari K."/>
            <person name="Bowler C."/>
            <person name="Lohr M."/>
            <person name="Robbens S."/>
            <person name="Werner G."/>
            <person name="Dubchak I."/>
            <person name="Pazour G.J."/>
            <person name="Ren Q."/>
            <person name="Paulsen I."/>
            <person name="Delwiche C."/>
            <person name="Schmutz J."/>
            <person name="Rokhsar D."/>
            <person name="Van de Peer Y."/>
            <person name="Moreau H."/>
            <person name="Grigoriev I.V."/>
        </authorList>
    </citation>
    <scope>NUCLEOTIDE SEQUENCE [LARGE SCALE GENOMIC DNA]</scope>
    <source>
        <strain evidence="5 6">CCE9901</strain>
    </source>
</reference>
<evidence type="ECO:0000259" key="4">
    <source>
        <dbReference type="PROSITE" id="PS51186"/>
    </source>
</evidence>
<dbReference type="EMBL" id="CP000584">
    <property type="protein sequence ID" value="ABO95502.1"/>
    <property type="molecule type" value="Genomic_DNA"/>
</dbReference>
<keyword evidence="1" id="KW-0808">Transferase</keyword>
<dbReference type="KEGG" id="olu:OSTLU_37367"/>
<dbReference type="FunFam" id="3.40.630.30:FF:000034">
    <property type="entry name" value="N-alpha-acetyltransferase 20"/>
    <property type="match status" value="1"/>
</dbReference>
<dbReference type="eggNOG" id="KOG3234">
    <property type="taxonomic scope" value="Eukaryota"/>
</dbReference>
<keyword evidence="6" id="KW-1185">Reference proteome</keyword>
<dbReference type="RefSeq" id="XP_001417209.1">
    <property type="nucleotide sequence ID" value="XM_001417172.1"/>
</dbReference>
<evidence type="ECO:0000256" key="3">
    <source>
        <dbReference type="ARBA" id="ARBA00025786"/>
    </source>
</evidence>
<dbReference type="PANTHER" id="PTHR45910">
    <property type="entry name" value="N-ALPHA-ACETYLTRANSFERASE 20"/>
    <property type="match status" value="1"/>
</dbReference>
<dbReference type="InterPro" id="IPR000182">
    <property type="entry name" value="GNAT_dom"/>
</dbReference>
<keyword evidence="2" id="KW-0012">Acyltransferase</keyword>
<dbReference type="Proteomes" id="UP000001568">
    <property type="component" value="Chromosome 4"/>
</dbReference>
<sequence>MTTVRPFACADLFAYNDVNVDALTETYGLAFYLQYLATWPEYFSAATSTFGDVCGYVMGKCEGEGELFHGHVSAVTVAPGYRRQGLAKTLMRELELVTETAHDAYFVDLFVRVSNALAIGMYEKFGYTVYRRVLDYYSGDEDAYDMRKAMRRDVAKKSVVPSKKDWHPWELEWT</sequence>
<dbReference type="STRING" id="436017.A4RVU1"/>
<dbReference type="InterPro" id="IPR051646">
    <property type="entry name" value="NatB_acetyltransferase_subunit"/>
</dbReference>
<dbReference type="PANTHER" id="PTHR45910:SF1">
    <property type="entry name" value="N-ALPHA-ACETYLTRANSFERASE 20"/>
    <property type="match status" value="1"/>
</dbReference>
<evidence type="ECO:0000313" key="6">
    <source>
        <dbReference type="Proteomes" id="UP000001568"/>
    </source>
</evidence>
<dbReference type="PROSITE" id="PS51186">
    <property type="entry name" value="GNAT"/>
    <property type="match status" value="1"/>
</dbReference>
<name>A4RVU1_OSTLU</name>
<dbReference type="GeneID" id="5001406"/>
<dbReference type="OMA" id="EQHPSMR"/>
<gene>
    <name evidence="5" type="ORF">OSTLU_37367</name>
</gene>
<dbReference type="GO" id="GO:0031416">
    <property type="term" value="C:NatB complex"/>
    <property type="evidence" value="ECO:0007669"/>
    <property type="project" value="TreeGrafter"/>
</dbReference>
<dbReference type="SUPFAM" id="SSF55729">
    <property type="entry name" value="Acyl-CoA N-acyltransferases (Nat)"/>
    <property type="match status" value="1"/>
</dbReference>
<proteinExistence type="inferred from homology"/>
<dbReference type="OrthoDB" id="10264728at2759"/>
<dbReference type="Gene3D" id="3.40.630.30">
    <property type="match status" value="1"/>
</dbReference>
<protein>
    <recommendedName>
        <fullName evidence="4">N-acetyltransferase domain-containing protein</fullName>
    </recommendedName>
</protein>
<feature type="domain" description="N-acetyltransferase" evidence="4">
    <location>
        <begin position="2"/>
        <end position="151"/>
    </location>
</feature>
<dbReference type="HOGENOM" id="CLU_013985_7_1_1"/>
<dbReference type="CDD" id="cd04301">
    <property type="entry name" value="NAT_SF"/>
    <property type="match status" value="1"/>
</dbReference>
<evidence type="ECO:0000256" key="2">
    <source>
        <dbReference type="ARBA" id="ARBA00023315"/>
    </source>
</evidence>
<dbReference type="Gramene" id="ABO95502">
    <property type="protein sequence ID" value="ABO95502"/>
    <property type="gene ID" value="OSTLU_37367"/>
</dbReference>
<accession>A4RVU1</accession>
<dbReference type="Pfam" id="PF00583">
    <property type="entry name" value="Acetyltransf_1"/>
    <property type="match status" value="1"/>
</dbReference>
<comment type="similarity">
    <text evidence="3">Belongs to the acetyltransferase family. ARD1 subfamily.</text>
</comment>
<dbReference type="InterPro" id="IPR016181">
    <property type="entry name" value="Acyl_CoA_acyltransferase"/>
</dbReference>
<dbReference type="GO" id="GO:0004596">
    <property type="term" value="F:protein-N-terminal amino-acid acetyltransferase activity"/>
    <property type="evidence" value="ECO:0007669"/>
    <property type="project" value="TreeGrafter"/>
</dbReference>
<dbReference type="AlphaFoldDB" id="A4RVU1"/>
<evidence type="ECO:0000313" key="5">
    <source>
        <dbReference type="EMBL" id="ABO95502.1"/>
    </source>
</evidence>